<dbReference type="STRING" id="51028.A0A0N4UUJ3"/>
<reference evidence="4" key="1">
    <citation type="submission" date="2017-02" db="UniProtKB">
        <authorList>
            <consortium name="WormBaseParasite"/>
        </authorList>
    </citation>
    <scope>IDENTIFICATION</scope>
</reference>
<protein>
    <submittedName>
        <fullName evidence="4">BHLH domain-containing protein</fullName>
    </submittedName>
</protein>
<evidence type="ECO:0000313" key="4">
    <source>
        <dbReference type="WBParaSite" id="EVEC_0000106601-mRNA-1"/>
    </source>
</evidence>
<organism evidence="4">
    <name type="scientific">Enterobius vermicularis</name>
    <name type="common">Human pinworm</name>
    <dbReference type="NCBI Taxonomy" id="51028"/>
    <lineage>
        <taxon>Eukaryota</taxon>
        <taxon>Metazoa</taxon>
        <taxon>Ecdysozoa</taxon>
        <taxon>Nematoda</taxon>
        <taxon>Chromadorea</taxon>
        <taxon>Rhabditida</taxon>
        <taxon>Spirurina</taxon>
        <taxon>Oxyuridomorpha</taxon>
        <taxon>Oxyuroidea</taxon>
        <taxon>Oxyuridae</taxon>
        <taxon>Enterobius</taxon>
    </lineage>
</organism>
<accession>A0A0N4UUJ3</accession>
<feature type="region of interest" description="Disordered" evidence="1">
    <location>
        <begin position="176"/>
        <end position="198"/>
    </location>
</feature>
<evidence type="ECO:0000313" key="2">
    <source>
        <dbReference type="EMBL" id="VDD85631.1"/>
    </source>
</evidence>
<dbReference type="EMBL" id="UXUI01007137">
    <property type="protein sequence ID" value="VDD85631.1"/>
    <property type="molecule type" value="Genomic_DNA"/>
</dbReference>
<dbReference type="OrthoDB" id="5836632at2759"/>
<sequence length="198" mass="21589">MAEPLVQCSNHPSKTLRRKSLQRHIRQIKHLVAKRIPSSSSDQKLSTLETLEKTVEILKSTPVYSADGANVSPAHSWSDTPIDGATNFSEDCWMPPTDFANRHLFSVKISLPDGNIIDYRNNSNNCHCNLVNLEVGGCFFEVISDYGKQALLTSAFAKAARKRILTRISGTSGNSYNKNDSDGIDGDSSDDVGGAGDC</sequence>
<name>A0A0N4UUJ3_ENTVE</name>
<dbReference type="Proteomes" id="UP000274131">
    <property type="component" value="Unassembled WGS sequence"/>
</dbReference>
<dbReference type="AlphaFoldDB" id="A0A0N4UUJ3"/>
<evidence type="ECO:0000256" key="1">
    <source>
        <dbReference type="SAM" id="MobiDB-lite"/>
    </source>
</evidence>
<reference evidence="2 3" key="2">
    <citation type="submission" date="2018-10" db="EMBL/GenBank/DDBJ databases">
        <authorList>
            <consortium name="Pathogen Informatics"/>
        </authorList>
    </citation>
    <scope>NUCLEOTIDE SEQUENCE [LARGE SCALE GENOMIC DNA]</scope>
</reference>
<keyword evidence="3" id="KW-1185">Reference proteome</keyword>
<proteinExistence type="predicted"/>
<evidence type="ECO:0000313" key="3">
    <source>
        <dbReference type="Proteomes" id="UP000274131"/>
    </source>
</evidence>
<dbReference type="WBParaSite" id="EVEC_0000106601-mRNA-1">
    <property type="protein sequence ID" value="EVEC_0000106601-mRNA-1"/>
    <property type="gene ID" value="EVEC_0000106601"/>
</dbReference>
<gene>
    <name evidence="2" type="ORF">EVEC_LOCUS774</name>
</gene>